<dbReference type="OrthoDB" id="3304209at2759"/>
<accession>A0A167WPD1</accession>
<evidence type="ECO:0000313" key="3">
    <source>
        <dbReference type="Proteomes" id="UP000076532"/>
    </source>
</evidence>
<protein>
    <submittedName>
        <fullName evidence="2">Uncharacterized protein</fullName>
    </submittedName>
</protein>
<organism evidence="2 3">
    <name type="scientific">Athelia psychrophila</name>
    <dbReference type="NCBI Taxonomy" id="1759441"/>
    <lineage>
        <taxon>Eukaryota</taxon>
        <taxon>Fungi</taxon>
        <taxon>Dikarya</taxon>
        <taxon>Basidiomycota</taxon>
        <taxon>Agaricomycotina</taxon>
        <taxon>Agaricomycetes</taxon>
        <taxon>Agaricomycetidae</taxon>
        <taxon>Atheliales</taxon>
        <taxon>Atheliaceae</taxon>
        <taxon>Athelia</taxon>
    </lineage>
</organism>
<feature type="region of interest" description="Disordered" evidence="1">
    <location>
        <begin position="106"/>
        <end position="130"/>
    </location>
</feature>
<sequence length="281" mass="30481">MPYPSITSVLDPTPLVLDPSLTRPVSPSTSSISTMRFAPSPFYEPSWISASLASDGEDDEEEDSASFWALANLKSPLPSITSYGTMSSLAPSKRPLSFSDLGCESDEDGTCKGDGEKVPFETPPLQEQYSGKAEPIHEEDEDICMPLSPISVSSVGAEPELVGMPRRSESEICELEKASKNATAIYRYRCVSEDEPIVCHICQNEAEAVGIMRAKRSHHQLRNAQALALHLRLHDLDIDPASAPSLAPPLACPAPSKRASCLNINYRRLLCCASGNNLEDM</sequence>
<evidence type="ECO:0000313" key="2">
    <source>
        <dbReference type="EMBL" id="KZP06330.1"/>
    </source>
</evidence>
<proteinExistence type="predicted"/>
<feature type="compositionally biased region" description="Basic and acidic residues" evidence="1">
    <location>
        <begin position="109"/>
        <end position="119"/>
    </location>
</feature>
<name>A0A167WPD1_9AGAM</name>
<dbReference type="EMBL" id="KV417792">
    <property type="protein sequence ID" value="KZP06330.1"/>
    <property type="molecule type" value="Genomic_DNA"/>
</dbReference>
<dbReference type="Proteomes" id="UP000076532">
    <property type="component" value="Unassembled WGS sequence"/>
</dbReference>
<reference evidence="2 3" key="1">
    <citation type="journal article" date="2016" name="Mol. Biol. Evol.">
        <title>Comparative Genomics of Early-Diverging Mushroom-Forming Fungi Provides Insights into the Origins of Lignocellulose Decay Capabilities.</title>
        <authorList>
            <person name="Nagy L.G."/>
            <person name="Riley R."/>
            <person name="Tritt A."/>
            <person name="Adam C."/>
            <person name="Daum C."/>
            <person name="Floudas D."/>
            <person name="Sun H."/>
            <person name="Yadav J.S."/>
            <person name="Pangilinan J."/>
            <person name="Larsson K.H."/>
            <person name="Matsuura K."/>
            <person name="Barry K."/>
            <person name="Labutti K."/>
            <person name="Kuo R."/>
            <person name="Ohm R.A."/>
            <person name="Bhattacharya S.S."/>
            <person name="Shirouzu T."/>
            <person name="Yoshinaga Y."/>
            <person name="Martin F.M."/>
            <person name="Grigoriev I.V."/>
            <person name="Hibbett D.S."/>
        </authorList>
    </citation>
    <scope>NUCLEOTIDE SEQUENCE [LARGE SCALE GENOMIC DNA]</scope>
    <source>
        <strain evidence="2 3">CBS 109695</strain>
    </source>
</reference>
<keyword evidence="3" id="KW-1185">Reference proteome</keyword>
<evidence type="ECO:0000256" key="1">
    <source>
        <dbReference type="SAM" id="MobiDB-lite"/>
    </source>
</evidence>
<gene>
    <name evidence="2" type="ORF">FIBSPDRAFT_876628</name>
</gene>
<dbReference type="AlphaFoldDB" id="A0A167WPD1"/>